<dbReference type="EMBL" id="JAJSOF020000001">
    <property type="protein sequence ID" value="KAJ4451096.1"/>
    <property type="molecule type" value="Genomic_DNA"/>
</dbReference>
<protein>
    <recommendedName>
        <fullName evidence="3">HTH psq-type domain-containing protein</fullName>
    </recommendedName>
</protein>
<comment type="subcellular location">
    <subcellularLocation>
        <location evidence="1">Nucleus</location>
    </subcellularLocation>
</comment>
<dbReference type="Proteomes" id="UP001148838">
    <property type="component" value="Unassembled WGS sequence"/>
</dbReference>
<evidence type="ECO:0000259" key="3">
    <source>
        <dbReference type="Pfam" id="PF05225"/>
    </source>
</evidence>
<organism evidence="4 5">
    <name type="scientific">Periplaneta americana</name>
    <name type="common">American cockroach</name>
    <name type="synonym">Blatta americana</name>
    <dbReference type="NCBI Taxonomy" id="6978"/>
    <lineage>
        <taxon>Eukaryota</taxon>
        <taxon>Metazoa</taxon>
        <taxon>Ecdysozoa</taxon>
        <taxon>Arthropoda</taxon>
        <taxon>Hexapoda</taxon>
        <taxon>Insecta</taxon>
        <taxon>Pterygota</taxon>
        <taxon>Neoptera</taxon>
        <taxon>Polyneoptera</taxon>
        <taxon>Dictyoptera</taxon>
        <taxon>Blattodea</taxon>
        <taxon>Blattoidea</taxon>
        <taxon>Blattidae</taxon>
        <taxon>Blattinae</taxon>
        <taxon>Periplaneta</taxon>
    </lineage>
</organism>
<evidence type="ECO:0000313" key="5">
    <source>
        <dbReference type="Proteomes" id="UP001148838"/>
    </source>
</evidence>
<accession>A0ABQ8TZ38</accession>
<dbReference type="Gene3D" id="1.10.10.60">
    <property type="entry name" value="Homeodomain-like"/>
    <property type="match status" value="1"/>
</dbReference>
<gene>
    <name evidence="4" type="ORF">ANN_02534</name>
</gene>
<comment type="caution">
    <text evidence="4">The sequence shown here is derived from an EMBL/GenBank/DDBJ whole genome shotgun (WGS) entry which is preliminary data.</text>
</comment>
<dbReference type="InterPro" id="IPR009057">
    <property type="entry name" value="Homeodomain-like_sf"/>
</dbReference>
<feature type="region of interest" description="Disordered" evidence="2">
    <location>
        <begin position="219"/>
        <end position="256"/>
    </location>
</feature>
<evidence type="ECO:0000313" key="4">
    <source>
        <dbReference type="EMBL" id="KAJ4451096.1"/>
    </source>
</evidence>
<feature type="domain" description="HTH psq-type" evidence="3">
    <location>
        <begin position="158"/>
        <end position="194"/>
    </location>
</feature>
<sequence length="256" mass="29856">MGESRNAYRVLVGRPEGKRPLGRPRRRWEDNIKMDLREVGYDDREWINLAQDRDRWRAYVRAAMNLREDEDCFHCDCCTRTASRLCKKCDTDIPGRRINMNGLALHTACRQSKVIIKGKRKYESIRKELICVEALALALVNNVWPLQDVSNLKKWKSEDMVNAIVAVREKRMGYLAASKRFNVPRSTLFDYVRSNSEPTKAVKSKLGRKPILPASLEEKLVDYKSAEEEEEEEEEEGGGEEEEEDDDDDRDRIFMH</sequence>
<keyword evidence="5" id="KW-1185">Reference proteome</keyword>
<feature type="compositionally biased region" description="Acidic residues" evidence="2">
    <location>
        <begin position="227"/>
        <end position="249"/>
    </location>
</feature>
<reference evidence="4 5" key="1">
    <citation type="journal article" date="2022" name="Allergy">
        <title>Genome assembly and annotation of Periplaneta americana reveal a comprehensive cockroach allergen profile.</title>
        <authorList>
            <person name="Wang L."/>
            <person name="Xiong Q."/>
            <person name="Saelim N."/>
            <person name="Wang L."/>
            <person name="Nong W."/>
            <person name="Wan A.T."/>
            <person name="Shi M."/>
            <person name="Liu X."/>
            <person name="Cao Q."/>
            <person name="Hui J.H.L."/>
            <person name="Sookrung N."/>
            <person name="Leung T.F."/>
            <person name="Tungtrongchitr A."/>
            <person name="Tsui S.K.W."/>
        </authorList>
    </citation>
    <scope>NUCLEOTIDE SEQUENCE [LARGE SCALE GENOMIC DNA]</scope>
    <source>
        <strain evidence="4">PWHHKU_190912</strain>
    </source>
</reference>
<evidence type="ECO:0000256" key="1">
    <source>
        <dbReference type="ARBA" id="ARBA00004123"/>
    </source>
</evidence>
<name>A0ABQ8TZ38_PERAM</name>
<dbReference type="Pfam" id="PF05225">
    <property type="entry name" value="HTH_psq"/>
    <property type="match status" value="1"/>
</dbReference>
<proteinExistence type="predicted"/>
<dbReference type="InterPro" id="IPR007889">
    <property type="entry name" value="HTH_Psq"/>
</dbReference>
<dbReference type="SUPFAM" id="SSF46689">
    <property type="entry name" value="Homeodomain-like"/>
    <property type="match status" value="1"/>
</dbReference>
<evidence type="ECO:0000256" key="2">
    <source>
        <dbReference type="SAM" id="MobiDB-lite"/>
    </source>
</evidence>